<dbReference type="GO" id="GO:0019843">
    <property type="term" value="F:rRNA binding"/>
    <property type="evidence" value="ECO:0007669"/>
    <property type="project" value="UniProtKB-UniRule"/>
</dbReference>
<dbReference type="AlphaFoldDB" id="A0A1D8TW00"/>
<dbReference type="PROSITE" id="PS00651">
    <property type="entry name" value="RIBOSOMAL_L9"/>
    <property type="match status" value="1"/>
</dbReference>
<sequence>MVKRVQVVLSKDVHKLGKDGDLVEVAPGYARNYLIPQGIAVRATSGVLKQVERRREQERQRILEIKRQAESMKTALQTISRFTIAKQLGEDNAIFGTVTSQDLADAIQESTGKEIDRRGITIPEISQLGFYNAEIKLHPEVTATVEIHVVPK</sequence>
<proteinExistence type="inferred from homology"/>
<evidence type="ECO:0000256" key="8">
    <source>
        <dbReference type="SAM" id="Coils"/>
    </source>
</evidence>
<dbReference type="InterPro" id="IPR020069">
    <property type="entry name" value="Ribosomal_bL9_C"/>
</dbReference>
<evidence type="ECO:0000256" key="7">
    <source>
        <dbReference type="HAMAP-Rule" id="MF_00503"/>
    </source>
</evidence>
<keyword evidence="3 7" id="KW-0694">RNA-binding</keyword>
<dbReference type="STRING" id="1458985.BJP34_22420"/>
<dbReference type="GO" id="GO:0003735">
    <property type="term" value="F:structural constituent of ribosome"/>
    <property type="evidence" value="ECO:0007669"/>
    <property type="project" value="InterPro"/>
</dbReference>
<dbReference type="InterPro" id="IPR036791">
    <property type="entry name" value="Ribosomal_bL9_C_sf"/>
</dbReference>
<keyword evidence="2 7" id="KW-0699">rRNA-binding</keyword>
<dbReference type="SUPFAM" id="SSF55653">
    <property type="entry name" value="Ribosomal protein L9 C-domain"/>
    <property type="match status" value="1"/>
</dbReference>
<dbReference type="EMBL" id="CP017599">
    <property type="protein sequence ID" value="AOX01821.1"/>
    <property type="molecule type" value="Genomic_DNA"/>
</dbReference>
<dbReference type="FunFam" id="3.40.5.10:FF:000003">
    <property type="entry name" value="50S ribosomal protein L9"/>
    <property type="match status" value="1"/>
</dbReference>
<evidence type="ECO:0000256" key="1">
    <source>
        <dbReference type="ARBA" id="ARBA00010605"/>
    </source>
</evidence>
<name>A0A1D8TW00_9CYAN</name>
<dbReference type="OrthoDB" id="9788336at2"/>
<dbReference type="RefSeq" id="WP_070394253.1">
    <property type="nucleotide sequence ID" value="NZ_CP017599.1"/>
</dbReference>
<comment type="function">
    <text evidence="7">Binds to the 23S rRNA.</text>
</comment>
<dbReference type="GO" id="GO:1990904">
    <property type="term" value="C:ribonucleoprotein complex"/>
    <property type="evidence" value="ECO:0007669"/>
    <property type="project" value="UniProtKB-KW"/>
</dbReference>
<dbReference type="InterPro" id="IPR036935">
    <property type="entry name" value="Ribosomal_bL9_N_sf"/>
</dbReference>
<dbReference type="KEGG" id="mpro:BJP34_22420"/>
<dbReference type="Pfam" id="PF03948">
    <property type="entry name" value="Ribosomal_L9_C"/>
    <property type="match status" value="1"/>
</dbReference>
<keyword evidence="8" id="KW-0175">Coiled coil</keyword>
<organism evidence="10 11">
    <name type="scientific">Moorena producens PAL-8-15-08-1</name>
    <dbReference type="NCBI Taxonomy" id="1458985"/>
    <lineage>
        <taxon>Bacteria</taxon>
        <taxon>Bacillati</taxon>
        <taxon>Cyanobacteriota</taxon>
        <taxon>Cyanophyceae</taxon>
        <taxon>Coleofasciculales</taxon>
        <taxon>Coleofasciculaceae</taxon>
        <taxon>Moorena</taxon>
    </lineage>
</organism>
<dbReference type="HAMAP" id="MF_00503">
    <property type="entry name" value="Ribosomal_bL9"/>
    <property type="match status" value="1"/>
</dbReference>
<dbReference type="SUPFAM" id="SSF55658">
    <property type="entry name" value="L9 N-domain-like"/>
    <property type="match status" value="1"/>
</dbReference>
<keyword evidence="4 7" id="KW-0689">Ribosomal protein</keyword>
<protein>
    <recommendedName>
        <fullName evidence="6 7">Large ribosomal subunit protein bL9</fullName>
    </recommendedName>
</protein>
<evidence type="ECO:0000256" key="5">
    <source>
        <dbReference type="ARBA" id="ARBA00023274"/>
    </source>
</evidence>
<evidence type="ECO:0000313" key="10">
    <source>
        <dbReference type="EMBL" id="AOX01821.1"/>
    </source>
</evidence>
<dbReference type="InterPro" id="IPR020594">
    <property type="entry name" value="Ribosomal_bL9_bac/chp"/>
</dbReference>
<evidence type="ECO:0000256" key="4">
    <source>
        <dbReference type="ARBA" id="ARBA00022980"/>
    </source>
</evidence>
<evidence type="ECO:0000256" key="6">
    <source>
        <dbReference type="ARBA" id="ARBA00035292"/>
    </source>
</evidence>
<evidence type="ECO:0000256" key="3">
    <source>
        <dbReference type="ARBA" id="ARBA00022884"/>
    </source>
</evidence>
<evidence type="ECO:0000256" key="2">
    <source>
        <dbReference type="ARBA" id="ARBA00022730"/>
    </source>
</evidence>
<evidence type="ECO:0000313" key="11">
    <source>
        <dbReference type="Proteomes" id="UP000177870"/>
    </source>
</evidence>
<dbReference type="Proteomes" id="UP000177870">
    <property type="component" value="Chromosome"/>
</dbReference>
<accession>A0A1D8TW00</accession>
<dbReference type="InterPro" id="IPR009027">
    <property type="entry name" value="Ribosomal_bL9/RNase_H1_N"/>
</dbReference>
<reference evidence="11" key="1">
    <citation type="submission" date="2016-10" db="EMBL/GenBank/DDBJ databases">
        <title>Comparative genomics uncovers the prolific and rare metabolic potential of the cyanobacterial genus Moorea.</title>
        <authorList>
            <person name="Leao T."/>
            <person name="Castelao G."/>
            <person name="Korobeynikov A."/>
            <person name="Monroe E.A."/>
            <person name="Podell S."/>
            <person name="Glukhov E."/>
            <person name="Allen E."/>
            <person name="Gerwick W.H."/>
            <person name="Gerwick L."/>
        </authorList>
    </citation>
    <scope>NUCLEOTIDE SEQUENCE [LARGE SCALE GENOMIC DNA]</scope>
    <source>
        <strain evidence="11">PAL-8-15-08-1</strain>
    </source>
</reference>
<dbReference type="Gene3D" id="3.10.430.100">
    <property type="entry name" value="Ribosomal protein L9, C-terminal domain"/>
    <property type="match status" value="1"/>
</dbReference>
<dbReference type="NCBIfam" id="TIGR00158">
    <property type="entry name" value="L9"/>
    <property type="match status" value="1"/>
</dbReference>
<dbReference type="InterPro" id="IPR000244">
    <property type="entry name" value="Ribosomal_bL9"/>
</dbReference>
<keyword evidence="5 7" id="KW-0687">Ribonucleoprotein</keyword>
<gene>
    <name evidence="7" type="primary">rplI</name>
    <name evidence="7" type="synonym">rpl9</name>
    <name evidence="10" type="ORF">BJP34_22420</name>
</gene>
<dbReference type="InterPro" id="IPR020070">
    <property type="entry name" value="Ribosomal_bL9_N"/>
</dbReference>
<dbReference type="GO" id="GO:0006412">
    <property type="term" value="P:translation"/>
    <property type="evidence" value="ECO:0007669"/>
    <property type="project" value="UniProtKB-UniRule"/>
</dbReference>
<comment type="similarity">
    <text evidence="1 7">Belongs to the bacterial ribosomal protein bL9 family.</text>
</comment>
<evidence type="ECO:0000259" key="9">
    <source>
        <dbReference type="PROSITE" id="PS00651"/>
    </source>
</evidence>
<feature type="coiled-coil region" evidence="8">
    <location>
        <begin position="48"/>
        <end position="75"/>
    </location>
</feature>
<dbReference type="Pfam" id="PF01281">
    <property type="entry name" value="Ribosomal_L9_N"/>
    <property type="match status" value="1"/>
</dbReference>
<dbReference type="GO" id="GO:0005840">
    <property type="term" value="C:ribosome"/>
    <property type="evidence" value="ECO:0007669"/>
    <property type="project" value="UniProtKB-KW"/>
</dbReference>
<dbReference type="Gene3D" id="3.40.5.10">
    <property type="entry name" value="Ribosomal protein L9, N-terminal domain"/>
    <property type="match status" value="1"/>
</dbReference>
<feature type="domain" description="Ribosomal protein L9" evidence="9">
    <location>
        <begin position="17"/>
        <end position="44"/>
    </location>
</feature>
<dbReference type="PANTHER" id="PTHR21368">
    <property type="entry name" value="50S RIBOSOMAL PROTEIN L9"/>
    <property type="match status" value="1"/>
</dbReference>